<gene>
    <name evidence="3" type="primary">LOC114799831</name>
</gene>
<dbReference type="AlphaFoldDB" id="A0AAY4D0H5"/>
<dbReference type="Proteomes" id="UP000694580">
    <property type="component" value="Chromosome 11"/>
</dbReference>
<dbReference type="Ensembl" id="ENSDCDT00010048562.1">
    <property type="protein sequence ID" value="ENSDCDP00010038893.1"/>
    <property type="gene ID" value="ENSDCDG00010025081.1"/>
</dbReference>
<evidence type="ECO:0000256" key="2">
    <source>
        <dbReference type="SAM" id="MobiDB-lite"/>
    </source>
</evidence>
<evidence type="ECO:0000313" key="4">
    <source>
        <dbReference type="Proteomes" id="UP000694580"/>
    </source>
</evidence>
<name>A0AAY4D0H5_9TELE</name>
<feature type="region of interest" description="Disordered" evidence="2">
    <location>
        <begin position="111"/>
        <end position="143"/>
    </location>
</feature>
<sequence>MRKQVTFVEKQALPRHVSIPLAATRSAGSSLDCRSRPHENIHGEQSMARTPRALHFKPPPRQTCENQLMKTIHIPKSMMAAPFLQHPSLTAGQKRYLYSIANVYSTDHVRRQMKQRRLARPGGDGRGIDSRDSAKAESGKLVLPKIPMRGRNTASNDKGYRKVIRI</sequence>
<dbReference type="InterPro" id="IPR029373">
    <property type="entry name" value="FAM216"/>
</dbReference>
<feature type="compositionally biased region" description="Basic and acidic residues" evidence="2">
    <location>
        <begin position="126"/>
        <end position="138"/>
    </location>
</feature>
<dbReference type="PANTHER" id="PTHR16476">
    <property type="entry name" value="FAMILY WITH SEQUENCE SIMILARITY 216 MEMBER A"/>
    <property type="match status" value="1"/>
</dbReference>
<dbReference type="GeneTree" id="ENSGT01130000278394"/>
<organism evidence="3 4">
    <name type="scientific">Denticeps clupeoides</name>
    <name type="common">denticle herring</name>
    <dbReference type="NCBI Taxonomy" id="299321"/>
    <lineage>
        <taxon>Eukaryota</taxon>
        <taxon>Metazoa</taxon>
        <taxon>Chordata</taxon>
        <taxon>Craniata</taxon>
        <taxon>Vertebrata</taxon>
        <taxon>Euteleostomi</taxon>
        <taxon>Actinopterygii</taxon>
        <taxon>Neopterygii</taxon>
        <taxon>Teleostei</taxon>
        <taxon>Clupei</taxon>
        <taxon>Clupeiformes</taxon>
        <taxon>Denticipitoidei</taxon>
        <taxon>Denticipitidae</taxon>
        <taxon>Denticeps</taxon>
    </lineage>
</organism>
<evidence type="ECO:0000256" key="1">
    <source>
        <dbReference type="ARBA" id="ARBA00008615"/>
    </source>
</evidence>
<reference evidence="3 4" key="1">
    <citation type="submission" date="2020-06" db="EMBL/GenBank/DDBJ databases">
        <authorList>
            <consortium name="Wellcome Sanger Institute Data Sharing"/>
        </authorList>
    </citation>
    <scope>NUCLEOTIDE SEQUENCE [LARGE SCALE GENOMIC DNA]</scope>
</reference>
<evidence type="ECO:0000313" key="3">
    <source>
        <dbReference type="Ensembl" id="ENSDCDP00010038893.1"/>
    </source>
</evidence>
<reference evidence="3" key="3">
    <citation type="submission" date="2025-09" db="UniProtKB">
        <authorList>
            <consortium name="Ensembl"/>
        </authorList>
    </citation>
    <scope>IDENTIFICATION</scope>
</reference>
<dbReference type="Pfam" id="PF15107">
    <property type="entry name" value="FAM216B"/>
    <property type="match status" value="1"/>
</dbReference>
<accession>A0AAY4D0H5</accession>
<proteinExistence type="inferred from homology"/>
<keyword evidence="4" id="KW-1185">Reference proteome</keyword>
<reference evidence="3" key="2">
    <citation type="submission" date="2025-08" db="UniProtKB">
        <authorList>
            <consortium name="Ensembl"/>
        </authorList>
    </citation>
    <scope>IDENTIFICATION</scope>
</reference>
<protein>
    <submittedName>
        <fullName evidence="3">Uncharacterized protein</fullName>
    </submittedName>
</protein>
<dbReference type="PANTHER" id="PTHR16476:SF4">
    <property type="entry name" value="PROTEIN FAM216A"/>
    <property type="match status" value="1"/>
</dbReference>
<comment type="similarity">
    <text evidence="1">Belongs to the FAM216 family.</text>
</comment>